<organism evidence="1 2">
    <name type="scientific">Chitinophaga agrisoli</name>
    <dbReference type="NCBI Taxonomy" id="2607653"/>
    <lineage>
        <taxon>Bacteria</taxon>
        <taxon>Pseudomonadati</taxon>
        <taxon>Bacteroidota</taxon>
        <taxon>Chitinophagia</taxon>
        <taxon>Chitinophagales</taxon>
        <taxon>Chitinophagaceae</taxon>
        <taxon>Chitinophaga</taxon>
    </lineage>
</organism>
<accession>A0A5B2VL30</accession>
<dbReference type="SUPFAM" id="SSF48439">
    <property type="entry name" value="Protein prenylyltransferase"/>
    <property type="match status" value="1"/>
</dbReference>
<proteinExistence type="predicted"/>
<comment type="caution">
    <text evidence="1">The sequence shown here is derived from an EMBL/GenBank/DDBJ whole genome shotgun (WGS) entry which is preliminary data.</text>
</comment>
<sequence>MPKQRTSNKDLLEQAQQLEAEDRLPEAAGYYTKVITADPLNTHAYNRLMIIFRKQKEYRKELTVINKAIKTYEDSMRQEQQAWLKNNRKMARLSKALAHSLGLIDPKGKPLHEDRMVSTWRKRRELVTQKLKRST</sequence>
<dbReference type="AlphaFoldDB" id="A0A5B2VL30"/>
<evidence type="ECO:0000313" key="2">
    <source>
        <dbReference type="Proteomes" id="UP000324611"/>
    </source>
</evidence>
<dbReference type="InterPro" id="IPR011990">
    <property type="entry name" value="TPR-like_helical_dom_sf"/>
</dbReference>
<protein>
    <submittedName>
        <fullName evidence="1">Uncharacterized protein</fullName>
    </submittedName>
</protein>
<keyword evidence="2" id="KW-1185">Reference proteome</keyword>
<reference evidence="1 2" key="1">
    <citation type="submission" date="2019-09" db="EMBL/GenBank/DDBJ databases">
        <title>Chitinophaga ginsengihumi sp. nov., isolated from soil of ginseng rhizosphere.</title>
        <authorList>
            <person name="Lee J."/>
        </authorList>
    </citation>
    <scope>NUCLEOTIDE SEQUENCE [LARGE SCALE GENOMIC DNA]</scope>
    <source>
        <strain evidence="1 2">BN140078</strain>
    </source>
</reference>
<dbReference type="Proteomes" id="UP000324611">
    <property type="component" value="Unassembled WGS sequence"/>
</dbReference>
<gene>
    <name evidence="1" type="ORF">F0L74_29400</name>
</gene>
<dbReference type="RefSeq" id="WP_149841461.1">
    <property type="nucleotide sequence ID" value="NZ_VUOC01000004.1"/>
</dbReference>
<name>A0A5B2VL30_9BACT</name>
<dbReference type="EMBL" id="VUOC01000004">
    <property type="protein sequence ID" value="KAA2240283.1"/>
    <property type="molecule type" value="Genomic_DNA"/>
</dbReference>
<evidence type="ECO:0000313" key="1">
    <source>
        <dbReference type="EMBL" id="KAA2240283.1"/>
    </source>
</evidence>
<reference evidence="1 2" key="2">
    <citation type="submission" date="2019-09" db="EMBL/GenBank/DDBJ databases">
        <authorList>
            <person name="Jin C."/>
        </authorList>
    </citation>
    <scope>NUCLEOTIDE SEQUENCE [LARGE SCALE GENOMIC DNA]</scope>
    <source>
        <strain evidence="1 2">BN140078</strain>
    </source>
</reference>
<dbReference type="Gene3D" id="1.25.40.10">
    <property type="entry name" value="Tetratricopeptide repeat domain"/>
    <property type="match status" value="1"/>
</dbReference>